<dbReference type="Proteomes" id="UP000235786">
    <property type="component" value="Unassembled WGS sequence"/>
</dbReference>
<reference evidence="1 2" key="1">
    <citation type="submission" date="2016-04" db="EMBL/GenBank/DDBJ databases">
        <title>A degradative enzymes factory behind the ericoid mycorrhizal symbiosis.</title>
        <authorList>
            <consortium name="DOE Joint Genome Institute"/>
            <person name="Martino E."/>
            <person name="Morin E."/>
            <person name="Grelet G."/>
            <person name="Kuo A."/>
            <person name="Kohler A."/>
            <person name="Daghino S."/>
            <person name="Barry K."/>
            <person name="Choi C."/>
            <person name="Cichocki N."/>
            <person name="Clum A."/>
            <person name="Copeland A."/>
            <person name="Hainaut M."/>
            <person name="Haridas S."/>
            <person name="Labutti K."/>
            <person name="Lindquist E."/>
            <person name="Lipzen A."/>
            <person name="Khouja H.-R."/>
            <person name="Murat C."/>
            <person name="Ohm R."/>
            <person name="Olson A."/>
            <person name="Spatafora J."/>
            <person name="Veneault-Fourrey C."/>
            <person name="Henrissat B."/>
            <person name="Grigoriev I."/>
            <person name="Martin F."/>
            <person name="Perotto S."/>
        </authorList>
    </citation>
    <scope>NUCLEOTIDE SEQUENCE [LARGE SCALE GENOMIC DNA]</scope>
    <source>
        <strain evidence="1 2">F</strain>
    </source>
</reference>
<evidence type="ECO:0000313" key="1">
    <source>
        <dbReference type="EMBL" id="PMD37076.1"/>
    </source>
</evidence>
<dbReference type="OrthoDB" id="3568723at2759"/>
<accession>A0A2J6REZ3</accession>
<dbReference type="EMBL" id="KZ613950">
    <property type="protein sequence ID" value="PMD37076.1"/>
    <property type="molecule type" value="Genomic_DNA"/>
</dbReference>
<proteinExistence type="predicted"/>
<evidence type="ECO:0000313" key="2">
    <source>
        <dbReference type="Proteomes" id="UP000235786"/>
    </source>
</evidence>
<protein>
    <submittedName>
        <fullName evidence="1">Uncharacterized protein</fullName>
    </submittedName>
</protein>
<keyword evidence="2" id="KW-1185">Reference proteome</keyword>
<sequence length="179" mass="20647">MMADEEIERLSGEKDLLAKLEVAREAEYSSRKRWRCITQFLNLCADGSRVLNFDKSLEDVNAIIAKASSTSNYGRPEQRGFQSSDTERAVVSLLEEHISWKIHLRSPYQTKLNAFKVLTRIGHAILQAQKGPYADSLKNITRDYHHPYNAEDLRFYEPSFCYVFIRILSYLAEICVGYS</sequence>
<gene>
    <name evidence="1" type="ORF">L207DRAFT_93457</name>
</gene>
<dbReference type="AlphaFoldDB" id="A0A2J6REZ3"/>
<organism evidence="1 2">
    <name type="scientific">Hyaloscypha variabilis (strain UAMH 11265 / GT02V1 / F)</name>
    <name type="common">Meliniomyces variabilis</name>
    <dbReference type="NCBI Taxonomy" id="1149755"/>
    <lineage>
        <taxon>Eukaryota</taxon>
        <taxon>Fungi</taxon>
        <taxon>Dikarya</taxon>
        <taxon>Ascomycota</taxon>
        <taxon>Pezizomycotina</taxon>
        <taxon>Leotiomycetes</taxon>
        <taxon>Helotiales</taxon>
        <taxon>Hyaloscyphaceae</taxon>
        <taxon>Hyaloscypha</taxon>
        <taxon>Hyaloscypha variabilis</taxon>
    </lineage>
</organism>
<name>A0A2J6REZ3_HYAVF</name>